<dbReference type="PROSITE" id="PS00211">
    <property type="entry name" value="ABC_TRANSPORTER_1"/>
    <property type="match status" value="1"/>
</dbReference>
<gene>
    <name evidence="8" type="ORF">DDT56_10370</name>
</gene>
<dbReference type="GO" id="GO:0016887">
    <property type="term" value="F:ATP hydrolysis activity"/>
    <property type="evidence" value="ECO:0007669"/>
    <property type="project" value="InterPro"/>
</dbReference>
<dbReference type="PANTHER" id="PTHR43499">
    <property type="entry name" value="ABC TRANSPORTER I FAMILY MEMBER 1"/>
    <property type="match status" value="1"/>
</dbReference>
<evidence type="ECO:0000256" key="6">
    <source>
        <dbReference type="ARBA" id="ARBA00023136"/>
    </source>
</evidence>
<dbReference type="GO" id="GO:0005524">
    <property type="term" value="F:ATP binding"/>
    <property type="evidence" value="ECO:0007669"/>
    <property type="project" value="UniProtKB-KW"/>
</dbReference>
<evidence type="ECO:0000256" key="2">
    <source>
        <dbReference type="ARBA" id="ARBA00022741"/>
    </source>
</evidence>
<dbReference type="Gene3D" id="3.40.50.300">
    <property type="entry name" value="P-loop containing nucleotide triphosphate hydrolases"/>
    <property type="match status" value="1"/>
</dbReference>
<evidence type="ECO:0000256" key="3">
    <source>
        <dbReference type="ARBA" id="ARBA00022748"/>
    </source>
</evidence>
<dbReference type="InterPro" id="IPR003439">
    <property type="entry name" value="ABC_transporter-like_ATP-bd"/>
</dbReference>
<dbReference type="Proteomes" id="UP000296159">
    <property type="component" value="Unassembled WGS sequence"/>
</dbReference>
<evidence type="ECO:0000256" key="1">
    <source>
        <dbReference type="ARBA" id="ARBA00022448"/>
    </source>
</evidence>
<keyword evidence="5" id="KW-1278">Translocase</keyword>
<reference evidence="8 9" key="1">
    <citation type="submission" date="2018-04" db="EMBL/GenBank/DDBJ databases">
        <title>Brenneria corticis sp.nov.</title>
        <authorList>
            <person name="Li Y."/>
        </authorList>
    </citation>
    <scope>NUCLEOTIDE SEQUENCE [LARGE SCALE GENOMIC DNA]</scope>
    <source>
        <strain evidence="8 9">CFCC 11842</strain>
    </source>
</reference>
<sequence length="211" mass="23230">MLEARDLICLRDEQLLFGALSFSARPGEMVQIAGANGVGKTSLLRILSGLALPESGEVRWHGQPLHRAGRRYHQQLLWLGHQPGIKTLLTGEENLRFFYPRSPRSAHWRALAAVGLTGYEDVPAARLSAGQQRRVALARLWLTETPLWILDEPLTALDAAGIEILTRRMEQHTARGGIVILTTHQPLRPLSRTVRCIRLASPGEGASLCGG</sequence>
<dbReference type="SUPFAM" id="SSF52540">
    <property type="entry name" value="P-loop containing nucleoside triphosphate hydrolases"/>
    <property type="match status" value="1"/>
</dbReference>
<proteinExistence type="predicted"/>
<keyword evidence="2" id="KW-0547">Nucleotide-binding</keyword>
<keyword evidence="1" id="KW-0813">Transport</keyword>
<dbReference type="AlphaFoldDB" id="A0A2U1U499"/>
<accession>A0A2U1U499</accession>
<dbReference type="PROSITE" id="PS50893">
    <property type="entry name" value="ABC_TRANSPORTER_2"/>
    <property type="match status" value="1"/>
</dbReference>
<dbReference type="InterPro" id="IPR017871">
    <property type="entry name" value="ABC_transporter-like_CS"/>
</dbReference>
<dbReference type="InterPro" id="IPR003593">
    <property type="entry name" value="AAA+_ATPase"/>
</dbReference>
<comment type="caution">
    <text evidence="8">The sequence shown here is derived from an EMBL/GenBank/DDBJ whole genome shotgun (WGS) entry which is preliminary data.</text>
</comment>
<dbReference type="InterPro" id="IPR027417">
    <property type="entry name" value="P-loop_NTPase"/>
</dbReference>
<keyword evidence="6" id="KW-0472">Membrane</keyword>
<dbReference type="NCBIfam" id="NF010061">
    <property type="entry name" value="PRK13538.1"/>
    <property type="match status" value="1"/>
</dbReference>
<keyword evidence="3" id="KW-0201">Cytochrome c-type biogenesis</keyword>
<dbReference type="Pfam" id="PF00005">
    <property type="entry name" value="ABC_tran"/>
    <property type="match status" value="1"/>
</dbReference>
<evidence type="ECO:0000256" key="4">
    <source>
        <dbReference type="ARBA" id="ARBA00022840"/>
    </source>
</evidence>
<dbReference type="NCBIfam" id="TIGR01189">
    <property type="entry name" value="ccmA"/>
    <property type="match status" value="1"/>
</dbReference>
<evidence type="ECO:0000259" key="7">
    <source>
        <dbReference type="PROSITE" id="PS50893"/>
    </source>
</evidence>
<feature type="domain" description="ABC transporter" evidence="7">
    <location>
        <begin position="2"/>
        <end position="208"/>
    </location>
</feature>
<organism evidence="8 9">
    <name type="scientific">Brenneria corticis</name>
    <dbReference type="NCBI Taxonomy" id="2173106"/>
    <lineage>
        <taxon>Bacteria</taxon>
        <taxon>Pseudomonadati</taxon>
        <taxon>Pseudomonadota</taxon>
        <taxon>Gammaproteobacteria</taxon>
        <taxon>Enterobacterales</taxon>
        <taxon>Pectobacteriaceae</taxon>
        <taxon>Brenneria</taxon>
    </lineage>
</organism>
<evidence type="ECO:0000313" key="9">
    <source>
        <dbReference type="Proteomes" id="UP000296159"/>
    </source>
</evidence>
<dbReference type="SMART" id="SM00382">
    <property type="entry name" value="AAA"/>
    <property type="match status" value="1"/>
</dbReference>
<name>A0A2U1U499_9GAMM</name>
<dbReference type="EMBL" id="QDKH01000009">
    <property type="protein sequence ID" value="PWC16467.1"/>
    <property type="molecule type" value="Genomic_DNA"/>
</dbReference>
<keyword evidence="9" id="KW-1185">Reference proteome</keyword>
<evidence type="ECO:0000256" key="5">
    <source>
        <dbReference type="ARBA" id="ARBA00022967"/>
    </source>
</evidence>
<keyword evidence="4 8" id="KW-0067">ATP-binding</keyword>
<dbReference type="RefSeq" id="WP_136166361.1">
    <property type="nucleotide sequence ID" value="NZ_KZ819077.1"/>
</dbReference>
<evidence type="ECO:0000313" key="8">
    <source>
        <dbReference type="EMBL" id="PWC16467.1"/>
    </source>
</evidence>
<dbReference type="GO" id="GO:0022857">
    <property type="term" value="F:transmembrane transporter activity"/>
    <property type="evidence" value="ECO:0007669"/>
    <property type="project" value="InterPro"/>
</dbReference>
<dbReference type="PANTHER" id="PTHR43499:SF1">
    <property type="entry name" value="ABC TRANSPORTER I FAMILY MEMBER 1"/>
    <property type="match status" value="1"/>
</dbReference>
<dbReference type="CDD" id="cd03231">
    <property type="entry name" value="ABC_CcmA_heme_exporter"/>
    <property type="match status" value="1"/>
</dbReference>
<protein>
    <submittedName>
        <fullName evidence="8">Heme ABC transporter ATP-binding protein CcmA</fullName>
    </submittedName>
</protein>
<dbReference type="GO" id="GO:0017004">
    <property type="term" value="P:cytochrome complex assembly"/>
    <property type="evidence" value="ECO:0007669"/>
    <property type="project" value="UniProtKB-KW"/>
</dbReference>
<dbReference type="InterPro" id="IPR005895">
    <property type="entry name" value="ABC_transptr_haem_export_CcmA"/>
</dbReference>